<feature type="domain" description="TPX2 C-terminal" evidence="7">
    <location>
        <begin position="221"/>
        <end position="296"/>
    </location>
</feature>
<evidence type="ECO:0000313" key="8">
    <source>
        <dbReference type="EMBL" id="WOL10885.1"/>
    </source>
</evidence>
<evidence type="ECO:0000256" key="2">
    <source>
        <dbReference type="ARBA" id="ARBA00005885"/>
    </source>
</evidence>
<evidence type="ECO:0000256" key="1">
    <source>
        <dbReference type="ARBA" id="ARBA00004245"/>
    </source>
</evidence>
<reference evidence="8 9" key="1">
    <citation type="submission" date="2023-10" db="EMBL/GenBank/DDBJ databases">
        <title>Chromosome-scale genome assembly provides insights into flower coloration mechanisms of Canna indica.</title>
        <authorList>
            <person name="Li C."/>
        </authorList>
    </citation>
    <scope>NUCLEOTIDE SEQUENCE [LARGE SCALE GENOMIC DNA]</scope>
    <source>
        <tissue evidence="8">Flower</tissue>
    </source>
</reference>
<evidence type="ECO:0000256" key="3">
    <source>
        <dbReference type="ARBA" id="ARBA00022490"/>
    </source>
</evidence>
<evidence type="ECO:0000313" key="9">
    <source>
        <dbReference type="Proteomes" id="UP001327560"/>
    </source>
</evidence>
<feature type="compositionally biased region" description="Basic residues" evidence="6">
    <location>
        <begin position="302"/>
        <end position="311"/>
    </location>
</feature>
<feature type="compositionally biased region" description="Basic and acidic residues" evidence="6">
    <location>
        <begin position="240"/>
        <end position="267"/>
    </location>
</feature>
<dbReference type="Pfam" id="PF06886">
    <property type="entry name" value="TPX2"/>
    <property type="match status" value="1"/>
</dbReference>
<dbReference type="Proteomes" id="UP001327560">
    <property type="component" value="Chromosome 6"/>
</dbReference>
<comment type="similarity">
    <text evidence="2">Belongs to the TPX2 family.</text>
</comment>
<evidence type="ECO:0000256" key="6">
    <source>
        <dbReference type="SAM" id="MobiDB-lite"/>
    </source>
</evidence>
<dbReference type="EMBL" id="CP136895">
    <property type="protein sequence ID" value="WOL10885.1"/>
    <property type="molecule type" value="Genomic_DNA"/>
</dbReference>
<dbReference type="GO" id="GO:0000226">
    <property type="term" value="P:microtubule cytoskeleton organization"/>
    <property type="evidence" value="ECO:0007669"/>
    <property type="project" value="InterPro"/>
</dbReference>
<comment type="subcellular location">
    <subcellularLocation>
        <location evidence="1">Cytoplasm</location>
        <location evidence="1">Cytoskeleton</location>
    </subcellularLocation>
</comment>
<dbReference type="GO" id="GO:0008017">
    <property type="term" value="F:microtubule binding"/>
    <property type="evidence" value="ECO:0007669"/>
    <property type="project" value="InterPro"/>
</dbReference>
<gene>
    <name evidence="8" type="ORF">Cni_G19644</name>
</gene>
<feature type="compositionally biased region" description="Polar residues" evidence="6">
    <location>
        <begin position="115"/>
        <end position="145"/>
    </location>
</feature>
<keyword evidence="3" id="KW-0963">Cytoplasm</keyword>
<feature type="compositionally biased region" description="Polar residues" evidence="6">
    <location>
        <begin position="170"/>
        <end position="184"/>
    </location>
</feature>
<feature type="compositionally biased region" description="Polar residues" evidence="6">
    <location>
        <begin position="330"/>
        <end position="345"/>
    </location>
</feature>
<dbReference type="GO" id="GO:0005874">
    <property type="term" value="C:microtubule"/>
    <property type="evidence" value="ECO:0007669"/>
    <property type="project" value="UniProtKB-KW"/>
</dbReference>
<feature type="region of interest" description="Disordered" evidence="6">
    <location>
        <begin position="1"/>
        <end position="227"/>
    </location>
</feature>
<feature type="compositionally biased region" description="Low complexity" evidence="6">
    <location>
        <begin position="352"/>
        <end position="373"/>
    </location>
</feature>
<name>A0AAQ3KLM5_9LILI</name>
<keyword evidence="4" id="KW-0493">Microtubule</keyword>
<evidence type="ECO:0000259" key="7">
    <source>
        <dbReference type="Pfam" id="PF06886"/>
    </source>
</evidence>
<evidence type="ECO:0000256" key="4">
    <source>
        <dbReference type="ARBA" id="ARBA00022701"/>
    </source>
</evidence>
<sequence length="446" mass="48078">MESGDGVEVELNKEAVEKAPESNGFSSHKNKENEVVDNGADAVNLSSGSEDAVKVQVVDSSGDRGEGSASVPEINVTNLSKKGGSDGSSSQLKKTQKNSGILNGSLAEPQKKRNILSQSFSFPSKGSQKSTIAKGQSKLTSSITNGDLAAKPTASNAQKGTAVNAGLREATTNDISADDAQSNDSKTKPLRLSLPAKKDDDAHSSASSSTPRARQNTGSGFSFRLDERAEKRKEFFMKLEEKNHAKEMEKTNLQAKSKENQEAEIRQLRKSLNFKATPMPTFYQEPGPPKVELKKIPPTRAKSPKLGRRKQSVTVTDNHSEAGNSCEIPSPTSSSTKLIESTVSNKGDVLASKNPKQKSLLKLSSQISKTTKSGPNFNTMEKNTSKGKLKHEKVEMEKSDNRPTEVSAETISAAEHVTSEDRFEEDKVNTNLPETEITCQEVPVQG</sequence>
<dbReference type="InterPro" id="IPR044806">
    <property type="entry name" value="WVD2/WDL1-4"/>
</dbReference>
<keyword evidence="5" id="KW-0206">Cytoskeleton</keyword>
<accession>A0AAQ3KLM5</accession>
<dbReference type="PANTHER" id="PTHR46372">
    <property type="entry name" value="PROTEIN WVD2-LIKE 3"/>
    <property type="match status" value="1"/>
</dbReference>
<feature type="region of interest" description="Disordered" evidence="6">
    <location>
        <begin position="240"/>
        <end position="408"/>
    </location>
</feature>
<feature type="compositionally biased region" description="Polar residues" evidence="6">
    <location>
        <begin position="312"/>
        <end position="323"/>
    </location>
</feature>
<feature type="compositionally biased region" description="Polar residues" evidence="6">
    <location>
        <begin position="210"/>
        <end position="220"/>
    </location>
</feature>
<dbReference type="AlphaFoldDB" id="A0AAQ3KLM5"/>
<feature type="compositionally biased region" description="Basic and acidic residues" evidence="6">
    <location>
        <begin position="10"/>
        <end position="20"/>
    </location>
</feature>
<evidence type="ECO:0000256" key="5">
    <source>
        <dbReference type="ARBA" id="ARBA00023212"/>
    </source>
</evidence>
<dbReference type="PANTHER" id="PTHR46372:SF26">
    <property type="entry name" value="(WILD MALAYSIAN BANANA) HYPOTHETICAL PROTEIN"/>
    <property type="match status" value="1"/>
</dbReference>
<dbReference type="InterPro" id="IPR027329">
    <property type="entry name" value="TPX2_C"/>
</dbReference>
<organism evidence="8 9">
    <name type="scientific">Canna indica</name>
    <name type="common">Indian-shot</name>
    <dbReference type="NCBI Taxonomy" id="4628"/>
    <lineage>
        <taxon>Eukaryota</taxon>
        <taxon>Viridiplantae</taxon>
        <taxon>Streptophyta</taxon>
        <taxon>Embryophyta</taxon>
        <taxon>Tracheophyta</taxon>
        <taxon>Spermatophyta</taxon>
        <taxon>Magnoliopsida</taxon>
        <taxon>Liliopsida</taxon>
        <taxon>Zingiberales</taxon>
        <taxon>Cannaceae</taxon>
        <taxon>Canna</taxon>
    </lineage>
</organism>
<proteinExistence type="inferred from homology"/>
<keyword evidence="9" id="KW-1185">Reference proteome</keyword>
<feature type="compositionally biased region" description="Basic and acidic residues" evidence="6">
    <location>
        <begin position="392"/>
        <end position="403"/>
    </location>
</feature>
<protein>
    <submittedName>
        <fullName evidence="8">Protein WVD2-like 4 isoform X1</fullName>
    </submittedName>
</protein>